<comment type="subunit">
    <text evidence="2">Homodimer.</text>
</comment>
<dbReference type="NCBIfam" id="TIGR00055">
    <property type="entry name" value="uppS"/>
    <property type="match status" value="1"/>
</dbReference>
<comment type="caution">
    <text evidence="3">The sequence shown here is derived from an EMBL/GenBank/DDBJ whole genome shotgun (WGS) entry which is preliminary data.</text>
</comment>
<dbReference type="EC" id="2.5.1.31" evidence="2"/>
<dbReference type="InterPro" id="IPR018520">
    <property type="entry name" value="UPP_synth-like_CS"/>
</dbReference>
<dbReference type="Proteomes" id="UP000824150">
    <property type="component" value="Unassembled WGS sequence"/>
</dbReference>
<dbReference type="GO" id="GO:0008360">
    <property type="term" value="P:regulation of cell shape"/>
    <property type="evidence" value="ECO:0007669"/>
    <property type="project" value="UniProtKB-KW"/>
</dbReference>
<feature type="binding site" evidence="2">
    <location>
        <position position="187"/>
    </location>
    <ligand>
        <name>Mg(2+)</name>
        <dbReference type="ChEBI" id="CHEBI:18420"/>
    </ligand>
</feature>
<feature type="binding site" evidence="2">
    <location>
        <position position="7"/>
    </location>
    <ligand>
        <name>substrate</name>
    </ligand>
</feature>
<feature type="binding site" evidence="2">
    <location>
        <position position="15"/>
    </location>
    <ligand>
        <name>substrate</name>
    </ligand>
</feature>
<reference evidence="3" key="1">
    <citation type="journal article" date="2021" name="PeerJ">
        <title>Extensive microbial diversity within the chicken gut microbiome revealed by metagenomics and culture.</title>
        <authorList>
            <person name="Gilroy R."/>
            <person name="Ravi A."/>
            <person name="Getino M."/>
            <person name="Pursley I."/>
            <person name="Horton D.L."/>
            <person name="Alikhan N.F."/>
            <person name="Baker D."/>
            <person name="Gharbi K."/>
            <person name="Hall N."/>
            <person name="Watson M."/>
            <person name="Adriaenssens E.M."/>
            <person name="Foster-Nyarko E."/>
            <person name="Jarju S."/>
            <person name="Secka A."/>
            <person name="Antonio M."/>
            <person name="Oren A."/>
            <person name="Chaudhuri R.R."/>
            <person name="La Ragione R."/>
            <person name="Hildebrand F."/>
            <person name="Pallen M.J."/>
        </authorList>
    </citation>
    <scope>NUCLEOTIDE SEQUENCE</scope>
    <source>
        <strain evidence="3">687</strain>
    </source>
</reference>
<organism evidence="3 4">
    <name type="scientific">Candidatus Anaerobiospirillum merdipullorum</name>
    <dbReference type="NCBI Taxonomy" id="2838450"/>
    <lineage>
        <taxon>Bacteria</taxon>
        <taxon>Pseudomonadati</taxon>
        <taxon>Pseudomonadota</taxon>
        <taxon>Gammaproteobacteria</taxon>
        <taxon>Aeromonadales</taxon>
        <taxon>Succinivibrionaceae</taxon>
        <taxon>Anaerobiospirillum</taxon>
    </lineage>
</organism>
<dbReference type="GO" id="GO:0000287">
    <property type="term" value="F:magnesium ion binding"/>
    <property type="evidence" value="ECO:0007669"/>
    <property type="project" value="UniProtKB-UniRule"/>
</dbReference>
<dbReference type="CDD" id="cd00475">
    <property type="entry name" value="Cis_IPPS"/>
    <property type="match status" value="1"/>
</dbReference>
<feature type="binding site" evidence="2">
    <location>
        <position position="51"/>
    </location>
    <ligand>
        <name>substrate</name>
    </ligand>
</feature>
<feature type="binding site" evidence="2">
    <location>
        <begin position="174"/>
        <end position="176"/>
    </location>
    <ligand>
        <name>substrate</name>
    </ligand>
</feature>
<feature type="active site" description="Proton acceptor" evidence="2">
    <location>
        <position position="50"/>
    </location>
</feature>
<sequence>MDGNGRWAQARGQMRIKGHQAGANAVRTIIKAARTRGIPILTLYAFSSENWKRPATEVSALMQLLGMALAEHVDELHSYDIKIRIVGDVSALSPTLQRTIAQVEAKTCHNRSMTLNIAINYGARLELTQALKQVAAQVVAGRLKLEDLDATTISQALYVPQDVDLLIRTGGEFRLSNFLLWQCAYAEIYVSEVLWPDFDEAELTRALEFYAGRERRFGMTSAQLAK</sequence>
<keyword evidence="2" id="KW-0133">Cell shape</keyword>
<dbReference type="PANTHER" id="PTHR10291">
    <property type="entry name" value="DEHYDRODOLICHYL DIPHOSPHATE SYNTHASE FAMILY MEMBER"/>
    <property type="match status" value="1"/>
</dbReference>
<evidence type="ECO:0000256" key="1">
    <source>
        <dbReference type="ARBA" id="ARBA00022679"/>
    </source>
</evidence>
<keyword evidence="2" id="KW-0460">Magnesium</keyword>
<dbReference type="GO" id="GO:0009252">
    <property type="term" value="P:peptidoglycan biosynthetic process"/>
    <property type="evidence" value="ECO:0007669"/>
    <property type="project" value="UniProtKB-UniRule"/>
</dbReference>
<gene>
    <name evidence="2 3" type="primary">uppS</name>
    <name evidence="3" type="ORF">IAA31_03895</name>
</gene>
<dbReference type="PROSITE" id="PS01066">
    <property type="entry name" value="UPP_SYNTHASE"/>
    <property type="match status" value="1"/>
</dbReference>
<protein>
    <recommendedName>
        <fullName evidence="2">Ditrans,polycis-undecaprenyl-diphosphate synthase ((2E,6E)-farnesyl-diphosphate specific)</fullName>
        <ecNumber evidence="2">2.5.1.31</ecNumber>
    </recommendedName>
    <alternativeName>
        <fullName evidence="2">Ditrans,polycis-undecaprenylcistransferase</fullName>
    </alternativeName>
    <alternativeName>
        <fullName evidence="2">Undecaprenyl diphosphate synthase</fullName>
        <shortName evidence="2">UDS</shortName>
    </alternativeName>
    <alternativeName>
        <fullName evidence="2">Undecaprenyl pyrophosphate synthase</fullName>
        <shortName evidence="2">UPP synthase</shortName>
    </alternativeName>
</protein>
<evidence type="ECO:0000313" key="4">
    <source>
        <dbReference type="Proteomes" id="UP000824150"/>
    </source>
</evidence>
<dbReference type="InterPro" id="IPR001441">
    <property type="entry name" value="UPP_synth-like"/>
</dbReference>
<feature type="binding site" evidence="2">
    <location>
        <begin position="3"/>
        <end position="6"/>
    </location>
    <ligand>
        <name>substrate</name>
    </ligand>
</feature>
<dbReference type="GO" id="GO:0016094">
    <property type="term" value="P:polyprenol biosynthetic process"/>
    <property type="evidence" value="ECO:0007669"/>
    <property type="project" value="TreeGrafter"/>
</dbReference>
<keyword evidence="2" id="KW-0961">Cell wall biogenesis/degradation</keyword>
<keyword evidence="2" id="KW-0479">Metal-binding</keyword>
<comment type="cofactor">
    <cofactor evidence="2">
        <name>Mg(2+)</name>
        <dbReference type="ChEBI" id="CHEBI:18420"/>
    </cofactor>
    <text evidence="2">Binds 2 magnesium ions per subunit.</text>
</comment>
<feature type="binding site" evidence="2">
    <location>
        <begin position="47"/>
        <end position="49"/>
    </location>
    <ligand>
        <name>substrate</name>
    </ligand>
</feature>
<proteinExistence type="inferred from homology"/>
<name>A0A9E2KM70_9GAMM</name>
<dbReference type="GO" id="GO:0008834">
    <property type="term" value="F:ditrans,polycis-undecaprenyl-diphosphate synthase [(2E,6E)-farnesyl-diphosphate specific] activity"/>
    <property type="evidence" value="ECO:0007669"/>
    <property type="project" value="UniProtKB-UniRule"/>
</dbReference>
<evidence type="ECO:0000313" key="3">
    <source>
        <dbReference type="EMBL" id="MBU3826615.1"/>
    </source>
</evidence>
<comment type="similarity">
    <text evidence="2">Belongs to the UPP synthase family.</text>
</comment>
<dbReference type="PANTHER" id="PTHR10291:SF0">
    <property type="entry name" value="DEHYDRODOLICHYL DIPHOSPHATE SYNTHASE 2"/>
    <property type="match status" value="1"/>
</dbReference>
<dbReference type="SUPFAM" id="SSF64005">
    <property type="entry name" value="Undecaprenyl diphosphate synthase"/>
    <property type="match status" value="1"/>
</dbReference>
<dbReference type="HAMAP" id="MF_01139">
    <property type="entry name" value="ISPT"/>
    <property type="match status" value="1"/>
</dbReference>
<dbReference type="GO" id="GO:0005829">
    <property type="term" value="C:cytosol"/>
    <property type="evidence" value="ECO:0007669"/>
    <property type="project" value="TreeGrafter"/>
</dbReference>
<dbReference type="EMBL" id="JAHLFG010000039">
    <property type="protein sequence ID" value="MBU3826615.1"/>
    <property type="molecule type" value="Genomic_DNA"/>
</dbReference>
<comment type="catalytic activity">
    <reaction evidence="2">
        <text>8 isopentenyl diphosphate + (2E,6E)-farnesyl diphosphate = di-trans,octa-cis-undecaprenyl diphosphate + 8 diphosphate</text>
        <dbReference type="Rhea" id="RHEA:27551"/>
        <dbReference type="ChEBI" id="CHEBI:33019"/>
        <dbReference type="ChEBI" id="CHEBI:58405"/>
        <dbReference type="ChEBI" id="CHEBI:128769"/>
        <dbReference type="ChEBI" id="CHEBI:175763"/>
        <dbReference type="EC" id="2.5.1.31"/>
    </reaction>
</comment>
<comment type="function">
    <text evidence="2">Catalyzes the sequential condensation of isopentenyl diphosphate (IPP) with (2E,6E)-farnesyl diphosphate (E,E-FPP) to yield (2Z,6Z,10Z,14Z,18Z,22Z,26Z,30Z,34E,38E)-undecaprenyl diphosphate (di-trans,octa-cis-UPP). UPP is the precursor of glycosyl carrier lipid in the biosynthesis of bacterial cell wall polysaccharide components such as peptidoglycan and lipopolysaccharide.</text>
</comment>
<keyword evidence="2" id="KW-0573">Peptidoglycan synthesis</keyword>
<accession>A0A9E2KM70</accession>
<reference evidence="3" key="2">
    <citation type="submission" date="2021-04" db="EMBL/GenBank/DDBJ databases">
        <authorList>
            <person name="Gilroy R."/>
        </authorList>
    </citation>
    <scope>NUCLEOTIDE SEQUENCE</scope>
    <source>
        <strain evidence="3">687</strain>
    </source>
</reference>
<feature type="binding site" evidence="2">
    <location>
        <position position="2"/>
    </location>
    <ligand>
        <name>Mg(2+)</name>
        <dbReference type="ChEBI" id="CHEBI:18420"/>
    </ligand>
</feature>
<feature type="active site" evidence="2">
    <location>
        <position position="2"/>
    </location>
</feature>
<evidence type="ECO:0000256" key="2">
    <source>
        <dbReference type="HAMAP-Rule" id="MF_01139"/>
    </source>
</evidence>
<dbReference type="GO" id="GO:0071555">
    <property type="term" value="P:cell wall organization"/>
    <property type="evidence" value="ECO:0007669"/>
    <property type="project" value="UniProtKB-KW"/>
</dbReference>
<dbReference type="Gene3D" id="3.40.1180.10">
    <property type="entry name" value="Decaprenyl diphosphate synthase-like"/>
    <property type="match status" value="1"/>
</dbReference>
<feature type="binding site" evidence="2">
    <location>
        <position position="19"/>
    </location>
    <ligand>
        <name>substrate</name>
    </ligand>
</feature>
<dbReference type="Pfam" id="PF01255">
    <property type="entry name" value="Prenyltransf"/>
    <property type="match status" value="1"/>
</dbReference>
<feature type="binding site" evidence="2">
    <location>
        <position position="168"/>
    </location>
    <ligand>
        <name>substrate</name>
    </ligand>
</feature>
<keyword evidence="1 2" id="KW-0808">Transferase</keyword>
<dbReference type="AlphaFoldDB" id="A0A9E2KM70"/>
<dbReference type="InterPro" id="IPR036424">
    <property type="entry name" value="UPP_synth-like_sf"/>
</dbReference>
<dbReference type="FunFam" id="3.40.1180.10:FF:000001">
    <property type="entry name" value="(2E,6E)-farnesyl-diphosphate-specific ditrans,polycis-undecaprenyl-diphosphate synthase"/>
    <property type="match status" value="1"/>
</dbReference>
<feature type="binding site" evidence="2">
    <location>
        <position position="53"/>
    </location>
    <ligand>
        <name>substrate</name>
    </ligand>
</feature>